<sequence>MAHKESQKNAKVDEEASVSREERLARAFKALANANRLRIYQVILEHSREQDQVDLARVPAGCAFGDFIQRLNVGAPTISHHVRELVEAGLITVTRQGRRRYCRINPDMYRLLSGFLARVG</sequence>
<keyword evidence="2" id="KW-0238">DNA-binding</keyword>
<name>L0WI95_9GAMM</name>
<organism evidence="6 7">
    <name type="scientific">Alcanivorax hongdengensis A-11-3</name>
    <dbReference type="NCBI Taxonomy" id="1177179"/>
    <lineage>
        <taxon>Bacteria</taxon>
        <taxon>Pseudomonadati</taxon>
        <taxon>Pseudomonadota</taxon>
        <taxon>Gammaproteobacteria</taxon>
        <taxon>Oceanospirillales</taxon>
        <taxon>Alcanivoracaceae</taxon>
        <taxon>Alcanivorax</taxon>
    </lineage>
</organism>
<keyword evidence="7" id="KW-1185">Reference proteome</keyword>
<dbReference type="InterPro" id="IPR036390">
    <property type="entry name" value="WH_DNA-bd_sf"/>
</dbReference>
<reference evidence="6 7" key="1">
    <citation type="journal article" date="2012" name="J. Bacteriol.">
        <title>Genome Sequence of the Alkane-Degrading Bacterium Alcanivorax hongdengensis Type Strain A-11-3.</title>
        <authorList>
            <person name="Lai Q."/>
            <person name="Shao Z."/>
        </authorList>
    </citation>
    <scope>NUCLEOTIDE SEQUENCE [LARGE SCALE GENOMIC DNA]</scope>
    <source>
        <strain evidence="6 7">A-11-3</strain>
    </source>
</reference>
<evidence type="ECO:0000256" key="2">
    <source>
        <dbReference type="ARBA" id="ARBA00023125"/>
    </source>
</evidence>
<evidence type="ECO:0000256" key="4">
    <source>
        <dbReference type="SAM" id="MobiDB-lite"/>
    </source>
</evidence>
<gene>
    <name evidence="6" type="ORF">A11A3_01767</name>
</gene>
<feature type="region of interest" description="Disordered" evidence="4">
    <location>
        <begin position="1"/>
        <end position="20"/>
    </location>
</feature>
<evidence type="ECO:0000313" key="7">
    <source>
        <dbReference type="Proteomes" id="UP000010164"/>
    </source>
</evidence>
<feature type="domain" description="HTH arsR-type" evidence="5">
    <location>
        <begin position="16"/>
        <end position="120"/>
    </location>
</feature>
<dbReference type="AlphaFoldDB" id="L0WI95"/>
<dbReference type="EMBL" id="AMRJ01000002">
    <property type="protein sequence ID" value="EKF75560.1"/>
    <property type="molecule type" value="Genomic_DNA"/>
</dbReference>
<keyword evidence="1" id="KW-0805">Transcription regulation</keyword>
<keyword evidence="3" id="KW-0804">Transcription</keyword>
<dbReference type="GO" id="GO:0003677">
    <property type="term" value="F:DNA binding"/>
    <property type="evidence" value="ECO:0007669"/>
    <property type="project" value="UniProtKB-KW"/>
</dbReference>
<dbReference type="CDD" id="cd00090">
    <property type="entry name" value="HTH_ARSR"/>
    <property type="match status" value="1"/>
</dbReference>
<evidence type="ECO:0000256" key="3">
    <source>
        <dbReference type="ARBA" id="ARBA00023163"/>
    </source>
</evidence>
<evidence type="ECO:0000313" key="6">
    <source>
        <dbReference type="EMBL" id="EKF75560.1"/>
    </source>
</evidence>
<dbReference type="PANTHER" id="PTHR33154:SF33">
    <property type="entry name" value="TRANSCRIPTIONAL REPRESSOR SDPR"/>
    <property type="match status" value="1"/>
</dbReference>
<comment type="caution">
    <text evidence="6">The sequence shown here is derived from an EMBL/GenBank/DDBJ whole genome shotgun (WGS) entry which is preliminary data.</text>
</comment>
<dbReference type="PANTHER" id="PTHR33154">
    <property type="entry name" value="TRANSCRIPTIONAL REGULATOR, ARSR FAMILY"/>
    <property type="match status" value="1"/>
</dbReference>
<dbReference type="GO" id="GO:0003700">
    <property type="term" value="F:DNA-binding transcription factor activity"/>
    <property type="evidence" value="ECO:0007669"/>
    <property type="project" value="InterPro"/>
</dbReference>
<dbReference type="PATRIC" id="fig|1177179.3.peg.346"/>
<dbReference type="InterPro" id="IPR036388">
    <property type="entry name" value="WH-like_DNA-bd_sf"/>
</dbReference>
<dbReference type="Proteomes" id="UP000010164">
    <property type="component" value="Unassembled WGS sequence"/>
</dbReference>
<accession>L0WI95</accession>
<dbReference type="PROSITE" id="PS50987">
    <property type="entry name" value="HTH_ARSR_2"/>
    <property type="match status" value="1"/>
</dbReference>
<dbReference type="SMART" id="SM00418">
    <property type="entry name" value="HTH_ARSR"/>
    <property type="match status" value="1"/>
</dbReference>
<evidence type="ECO:0000256" key="1">
    <source>
        <dbReference type="ARBA" id="ARBA00023015"/>
    </source>
</evidence>
<dbReference type="Pfam" id="PF12840">
    <property type="entry name" value="HTH_20"/>
    <property type="match status" value="1"/>
</dbReference>
<evidence type="ECO:0000259" key="5">
    <source>
        <dbReference type="PROSITE" id="PS50987"/>
    </source>
</evidence>
<dbReference type="eggNOG" id="COG0640">
    <property type="taxonomic scope" value="Bacteria"/>
</dbReference>
<dbReference type="Gene3D" id="1.10.10.10">
    <property type="entry name" value="Winged helix-like DNA-binding domain superfamily/Winged helix DNA-binding domain"/>
    <property type="match status" value="1"/>
</dbReference>
<dbReference type="STRING" id="1177179.A11A3_01767"/>
<dbReference type="InterPro" id="IPR001845">
    <property type="entry name" value="HTH_ArsR_DNA-bd_dom"/>
</dbReference>
<dbReference type="InterPro" id="IPR051081">
    <property type="entry name" value="HTH_MetalResp_TranReg"/>
</dbReference>
<dbReference type="InterPro" id="IPR011991">
    <property type="entry name" value="ArsR-like_HTH"/>
</dbReference>
<protein>
    <submittedName>
        <fullName evidence="6">ArsR family transcriptional regulator</fullName>
    </submittedName>
</protein>
<proteinExistence type="predicted"/>
<dbReference type="SUPFAM" id="SSF46785">
    <property type="entry name" value="Winged helix' DNA-binding domain"/>
    <property type="match status" value="1"/>
</dbReference>